<gene>
    <name evidence="2" type="ORF">MKW98_013151</name>
</gene>
<organism evidence="2 3">
    <name type="scientific">Papaver atlanticum</name>
    <dbReference type="NCBI Taxonomy" id="357466"/>
    <lineage>
        <taxon>Eukaryota</taxon>
        <taxon>Viridiplantae</taxon>
        <taxon>Streptophyta</taxon>
        <taxon>Embryophyta</taxon>
        <taxon>Tracheophyta</taxon>
        <taxon>Spermatophyta</taxon>
        <taxon>Magnoliopsida</taxon>
        <taxon>Ranunculales</taxon>
        <taxon>Papaveraceae</taxon>
        <taxon>Papaveroideae</taxon>
        <taxon>Papaver</taxon>
    </lineage>
</organism>
<reference evidence="2" key="1">
    <citation type="submission" date="2022-04" db="EMBL/GenBank/DDBJ databases">
        <title>A functionally conserved STORR gene fusion in Papaver species that diverged 16.8 million years ago.</title>
        <authorList>
            <person name="Catania T."/>
        </authorList>
    </citation>
    <scope>NUCLEOTIDE SEQUENCE</scope>
    <source>
        <strain evidence="2">S-188037</strain>
    </source>
</reference>
<comment type="caution">
    <text evidence="2">The sequence shown here is derived from an EMBL/GenBank/DDBJ whole genome shotgun (WGS) entry which is preliminary data.</text>
</comment>
<keyword evidence="1" id="KW-0812">Transmembrane</keyword>
<evidence type="ECO:0000256" key="1">
    <source>
        <dbReference type="SAM" id="Phobius"/>
    </source>
</evidence>
<name>A0AAD4T8G5_9MAGN</name>
<keyword evidence="1" id="KW-1133">Transmembrane helix</keyword>
<evidence type="ECO:0000313" key="3">
    <source>
        <dbReference type="Proteomes" id="UP001202328"/>
    </source>
</evidence>
<evidence type="ECO:0000313" key="2">
    <source>
        <dbReference type="EMBL" id="KAI3942499.1"/>
    </source>
</evidence>
<keyword evidence="1" id="KW-0472">Membrane</keyword>
<dbReference type="EMBL" id="JAJJMB010004648">
    <property type="protein sequence ID" value="KAI3942499.1"/>
    <property type="molecule type" value="Genomic_DNA"/>
</dbReference>
<feature type="non-terminal residue" evidence="2">
    <location>
        <position position="1"/>
    </location>
</feature>
<accession>A0AAD4T8G5</accession>
<feature type="transmembrane region" description="Helical" evidence="1">
    <location>
        <begin position="137"/>
        <end position="154"/>
    </location>
</feature>
<dbReference type="AlphaFoldDB" id="A0AAD4T8G5"/>
<protein>
    <submittedName>
        <fullName evidence="2">Uncharacterized protein</fullName>
    </submittedName>
</protein>
<proteinExistence type="predicted"/>
<feature type="non-terminal residue" evidence="2">
    <location>
        <position position="169"/>
    </location>
</feature>
<sequence>MSYYLYKVLKEKPEHVKSLRESPYWGFVEILQAKIPQAIEILLSFHDSVVVRKKVQVGFVFNNKVYVPTTDDFVVFFNVQRRLEDDELKKKLSKVTADHLKFLHKHFPPIEGKDYKVTRQHIDTVLIEEAENGKDPALFLIFFGMWLCTVFFFTDTGGNYFTQRWLPYL</sequence>
<dbReference type="Proteomes" id="UP001202328">
    <property type="component" value="Unassembled WGS sequence"/>
</dbReference>
<keyword evidence="3" id="KW-1185">Reference proteome</keyword>